<sequence>MHPESRSVRKAVILAGGLGTRLSEETSLRPKPMVEIGGRPVLWHIMNMYAHHGVTEFIICLGYKGYMIKEFFLNYFLHTSDITVDLGSGETTVHQKRAAPWKVTLVETGDATLTGGRIKAVADFVGAEHFCMTYGDGVSDIDISALLDYHASHDRDATVSIVRPSGRFGMTELGDEDEVVDFREKLEGETGWINGGFFVLSPSVFERIEGPETTWEQEPMRGLAEDGQLKAFKHEGYWQAMDTLREKNMLEELWSTGRAPWKVWA</sequence>
<keyword evidence="2" id="KW-0548">Nucleotidyltransferase</keyword>
<dbReference type="PANTHER" id="PTHR47183:SF1">
    <property type="entry name" value="GLUCOSE-1-PHOSPHATE CYTIDYLYLTRANSFERASE"/>
    <property type="match status" value="1"/>
</dbReference>
<dbReference type="Proteomes" id="UP000441586">
    <property type="component" value="Unassembled WGS sequence"/>
</dbReference>
<dbReference type="GO" id="GO:0009243">
    <property type="term" value="P:O antigen biosynthetic process"/>
    <property type="evidence" value="ECO:0007669"/>
    <property type="project" value="InterPro"/>
</dbReference>
<accession>A0A6A4REZ6</accession>
<dbReference type="CDD" id="cd02524">
    <property type="entry name" value="G1P_cytidylyltransferase"/>
    <property type="match status" value="1"/>
</dbReference>
<dbReference type="NCBIfam" id="TIGR02623">
    <property type="entry name" value="G1P_cyt_trans"/>
    <property type="match status" value="1"/>
</dbReference>
<dbReference type="EC" id="2.7.7.33" evidence="2"/>
<reference evidence="2 3" key="1">
    <citation type="submission" date="2019-12" db="EMBL/GenBank/DDBJ databases">
        <authorList>
            <person name="Zhang Y.-J."/>
        </authorList>
    </citation>
    <scope>NUCLEOTIDE SEQUENCE [LARGE SCALE GENOMIC DNA]</scope>
    <source>
        <strain evidence="2 3">H18S-6</strain>
    </source>
</reference>
<dbReference type="EMBL" id="WSFO01000007">
    <property type="protein sequence ID" value="KAE9629306.1"/>
    <property type="molecule type" value="Genomic_DNA"/>
</dbReference>
<dbReference type="InterPro" id="IPR029044">
    <property type="entry name" value="Nucleotide-diphossugar_trans"/>
</dbReference>
<proteinExistence type="predicted"/>
<dbReference type="GO" id="GO:0047343">
    <property type="term" value="F:glucose-1-phosphate cytidylyltransferase activity"/>
    <property type="evidence" value="ECO:0007669"/>
    <property type="project" value="UniProtKB-EC"/>
</dbReference>
<dbReference type="AlphaFoldDB" id="A0A6A4REZ6"/>
<evidence type="ECO:0000313" key="3">
    <source>
        <dbReference type="Proteomes" id="UP000441586"/>
    </source>
</evidence>
<dbReference type="InterPro" id="IPR013446">
    <property type="entry name" value="G1P_cyt_trans-like"/>
</dbReference>
<comment type="caution">
    <text evidence="2">The sequence shown here is derived from an EMBL/GenBank/DDBJ whole genome shotgun (WGS) entry which is preliminary data.</text>
</comment>
<feature type="domain" description="Nucleotidyl transferase" evidence="1">
    <location>
        <begin position="10"/>
        <end position="238"/>
    </location>
</feature>
<dbReference type="PANTHER" id="PTHR47183">
    <property type="entry name" value="GLUCOSE-1-PHOSPHATE CYTIDYLYLTRANSFERASE-RELATED"/>
    <property type="match status" value="1"/>
</dbReference>
<name>A0A6A4REZ6_9RHOB</name>
<dbReference type="SUPFAM" id="SSF53448">
    <property type="entry name" value="Nucleotide-diphospho-sugar transferases"/>
    <property type="match status" value="1"/>
</dbReference>
<evidence type="ECO:0000259" key="1">
    <source>
        <dbReference type="Pfam" id="PF00483"/>
    </source>
</evidence>
<dbReference type="InterPro" id="IPR005835">
    <property type="entry name" value="NTP_transferase_dom"/>
</dbReference>
<dbReference type="RefSeq" id="WP_158979917.1">
    <property type="nucleotide sequence ID" value="NZ_WSFO01000007.1"/>
</dbReference>
<protein>
    <submittedName>
        <fullName evidence="2">Glucose-1-phosphate cytidylyltransferase</fullName>
        <ecNumber evidence="2">2.7.7.33</ecNumber>
    </submittedName>
</protein>
<gene>
    <name evidence="2" type="primary">rfbF</name>
    <name evidence="2" type="ORF">GP644_12880</name>
</gene>
<keyword evidence="2" id="KW-0808">Transferase</keyword>
<evidence type="ECO:0000313" key="2">
    <source>
        <dbReference type="EMBL" id="KAE9629306.1"/>
    </source>
</evidence>
<organism evidence="2 3">
    <name type="scientific">Parasedimentitalea maritima</name>
    <dbReference type="NCBI Taxonomy" id="2578117"/>
    <lineage>
        <taxon>Bacteria</taxon>
        <taxon>Pseudomonadati</taxon>
        <taxon>Pseudomonadota</taxon>
        <taxon>Alphaproteobacteria</taxon>
        <taxon>Rhodobacterales</taxon>
        <taxon>Paracoccaceae</taxon>
        <taxon>Parasedimentitalea</taxon>
    </lineage>
</organism>
<dbReference type="Pfam" id="PF00483">
    <property type="entry name" value="NTP_transferase"/>
    <property type="match status" value="1"/>
</dbReference>
<dbReference type="InterPro" id="IPR046981">
    <property type="entry name" value="G1P_cyt_trans"/>
</dbReference>
<dbReference type="Gene3D" id="3.90.550.10">
    <property type="entry name" value="Spore Coat Polysaccharide Biosynthesis Protein SpsA, Chain A"/>
    <property type="match status" value="1"/>
</dbReference>